<accession>A0ABX3HMS0</accession>
<sequence>MKRYVITEDLLKKNQKLREAKALTKQGLLRPQDDYFWWFRENRLSMLDKIVKEHESADNLRSTKIGRTLYSYLSCYRESIEEALEELGYDLQVVRKGKSKSFYNNFDNIEKALRGFIELNNRFPTKIEIIKELKISQSFIDRHGGMMELRRKVGYFEDKDYVDDSWYVNRSLSEFMIAQFLLHSGVWYERDKVIYQGCNYRSDFYFQDGTHLELWGYGKRNKRYYKVKMKKIELYKRNNIPLIELEYEDFVKSYDVTLDLLRKFFQERIPSVASLDKSIFKRKNSLSDDDILKLIEPYVLNGQLPQIQLLNEAGLGHIVRYIRKRHKTYHNFGKEVGLINPHIIIKKAEVSEDIVYKSLFKLLRTKRKITIRNIVSYCGVNTLEWIYDHGGIYTWKLKFYSYVLELRQDHLPDDAVRFIYNVYDYKFSPRKHMKVTYKEEERLLAQLMVQEIRKRSEYITIRNLIEKGRPFREHEFRDNFLKYAYGKALTPKGFDEVSNISSRRYTALFKNTRGFSWMKVVESYRKLPELDAYIVREYATYIIEHRRFSIREFCKQHPYLSVKLMSYKSAEEWSVLTGLATTK</sequence>
<evidence type="ECO:0000313" key="1">
    <source>
        <dbReference type="EMBL" id="OMD50453.1"/>
    </source>
</evidence>
<organism evidence="1 2">
    <name type="scientific">Paenibacillus odorifer</name>
    <dbReference type="NCBI Taxonomy" id="189426"/>
    <lineage>
        <taxon>Bacteria</taxon>
        <taxon>Bacillati</taxon>
        <taxon>Bacillota</taxon>
        <taxon>Bacilli</taxon>
        <taxon>Bacillales</taxon>
        <taxon>Paenibacillaceae</taxon>
        <taxon>Paenibacillus</taxon>
    </lineage>
</organism>
<comment type="caution">
    <text evidence="1">The sequence shown here is derived from an EMBL/GenBank/DDBJ whole genome shotgun (WGS) entry which is preliminary data.</text>
</comment>
<dbReference type="RefSeq" id="WP_076275655.1">
    <property type="nucleotide sequence ID" value="NZ_MPTD01000010.1"/>
</dbReference>
<proteinExistence type="predicted"/>
<dbReference type="EMBL" id="MPTD01000010">
    <property type="protein sequence ID" value="OMD50453.1"/>
    <property type="molecule type" value="Genomic_DNA"/>
</dbReference>
<keyword evidence="2" id="KW-1185">Reference proteome</keyword>
<reference evidence="1 2" key="1">
    <citation type="submission" date="2016-10" db="EMBL/GenBank/DDBJ databases">
        <title>Paenibacillus species isolates.</title>
        <authorList>
            <person name="Beno S.M."/>
        </authorList>
    </citation>
    <scope>NUCLEOTIDE SEQUENCE [LARGE SCALE GENOMIC DNA]</scope>
    <source>
        <strain evidence="1 2">FSL R5-0923</strain>
    </source>
</reference>
<protein>
    <submittedName>
        <fullName evidence="1">Uncharacterized protein</fullName>
    </submittedName>
</protein>
<gene>
    <name evidence="1" type="ORF">BSK51_15875</name>
</gene>
<dbReference type="Proteomes" id="UP000187313">
    <property type="component" value="Unassembled WGS sequence"/>
</dbReference>
<name>A0ABX3HMS0_9BACL</name>
<evidence type="ECO:0000313" key="2">
    <source>
        <dbReference type="Proteomes" id="UP000187313"/>
    </source>
</evidence>